<proteinExistence type="predicted"/>
<name>A0A833LZ77_9LEPT</name>
<gene>
    <name evidence="1" type="ORF">F9K24_07125</name>
</gene>
<organism evidence="1 2">
    <name type="scientific">Leptonema illini</name>
    <dbReference type="NCBI Taxonomy" id="183"/>
    <lineage>
        <taxon>Bacteria</taxon>
        <taxon>Pseudomonadati</taxon>
        <taxon>Spirochaetota</taxon>
        <taxon>Spirochaetia</taxon>
        <taxon>Leptospirales</taxon>
        <taxon>Leptospiraceae</taxon>
        <taxon>Leptonema</taxon>
    </lineage>
</organism>
<evidence type="ECO:0008006" key="3">
    <source>
        <dbReference type="Google" id="ProtNLM"/>
    </source>
</evidence>
<comment type="caution">
    <text evidence="1">The sequence shown here is derived from an EMBL/GenBank/DDBJ whole genome shotgun (WGS) entry which is preliminary data.</text>
</comment>
<dbReference type="EMBL" id="WBUI01000005">
    <property type="protein sequence ID" value="KAB2933685.1"/>
    <property type="molecule type" value="Genomic_DNA"/>
</dbReference>
<dbReference type="Proteomes" id="UP000460298">
    <property type="component" value="Unassembled WGS sequence"/>
</dbReference>
<sequence length="119" mass="13432">MKFGSRLVGQSWLVAFLLLSSCDVREILPNDLSDPEHARYVASGDKDKDRQQFEAYLLLCPQILQPVFDAYDTECRLKYPTEDCSNDWGQAMSIVACAAALVDYHPGARSDEFNNSESY</sequence>
<accession>A0A833LZ77</accession>
<dbReference type="AlphaFoldDB" id="A0A833LZ77"/>
<reference evidence="1 2" key="1">
    <citation type="submission" date="2019-10" db="EMBL/GenBank/DDBJ databases">
        <title>Extracellular Electron Transfer in a Candidatus Methanoperedens spp. Enrichment Culture.</title>
        <authorList>
            <person name="Berger S."/>
            <person name="Rangel Shaw D."/>
            <person name="Berben T."/>
            <person name="In 'T Zandt M."/>
            <person name="Frank J."/>
            <person name="Reimann J."/>
            <person name="Jetten M.S.M."/>
            <person name="Welte C.U."/>
        </authorList>
    </citation>
    <scope>NUCLEOTIDE SEQUENCE [LARGE SCALE GENOMIC DNA]</scope>
    <source>
        <strain evidence="1">SB12</strain>
    </source>
</reference>
<dbReference type="PROSITE" id="PS51257">
    <property type="entry name" value="PROKAR_LIPOPROTEIN"/>
    <property type="match status" value="1"/>
</dbReference>
<evidence type="ECO:0000313" key="2">
    <source>
        <dbReference type="Proteomes" id="UP000460298"/>
    </source>
</evidence>
<evidence type="ECO:0000313" key="1">
    <source>
        <dbReference type="EMBL" id="KAB2933685.1"/>
    </source>
</evidence>
<protein>
    <recommendedName>
        <fullName evidence="3">Lipoprotein</fullName>
    </recommendedName>
</protein>